<evidence type="ECO:0000256" key="3">
    <source>
        <dbReference type="ARBA" id="ARBA00001522"/>
    </source>
</evidence>
<dbReference type="Gene3D" id="3.40.50.300">
    <property type="entry name" value="P-loop containing nucleotide triphosphate hydrolases"/>
    <property type="match status" value="1"/>
</dbReference>
<dbReference type="PANTHER" id="PTHR34848:SF1">
    <property type="entry name" value="BIFUNCTIONAL ADENOSYLCOBALAMIN BIOSYNTHESIS PROTEIN COBU"/>
    <property type="match status" value="1"/>
</dbReference>
<evidence type="ECO:0000256" key="11">
    <source>
        <dbReference type="ARBA" id="ARBA00022679"/>
    </source>
</evidence>
<keyword evidence="11" id="KW-0808">Transferase</keyword>
<dbReference type="GO" id="GO:0016779">
    <property type="term" value="F:nucleotidyltransferase activity"/>
    <property type="evidence" value="ECO:0007669"/>
    <property type="project" value="UniProtKB-KW"/>
</dbReference>
<evidence type="ECO:0000256" key="4">
    <source>
        <dbReference type="ARBA" id="ARBA00003889"/>
    </source>
</evidence>
<evidence type="ECO:0000256" key="18">
    <source>
        <dbReference type="SAM" id="MobiDB-lite"/>
    </source>
</evidence>
<keyword evidence="21" id="KW-1185">Reference proteome</keyword>
<comment type="similarity">
    <text evidence="7">Belongs to the CobU/CobP family.</text>
</comment>
<reference evidence="21" key="1">
    <citation type="journal article" date="2019" name="Int. J. Syst. Evol. Microbiol.">
        <title>The Global Catalogue of Microorganisms (GCM) 10K type strain sequencing project: providing services to taxonomists for standard genome sequencing and annotation.</title>
        <authorList>
            <consortium name="The Broad Institute Genomics Platform"/>
            <consortium name="The Broad Institute Genome Sequencing Center for Infectious Disease"/>
            <person name="Wu L."/>
            <person name="Ma J."/>
        </authorList>
    </citation>
    <scope>NUCLEOTIDE SEQUENCE [LARGE SCALE GENOMIC DNA]</scope>
    <source>
        <strain evidence="21">KACC 14249</strain>
    </source>
</reference>
<dbReference type="PANTHER" id="PTHR34848">
    <property type="match status" value="1"/>
</dbReference>
<dbReference type="CDD" id="cd00544">
    <property type="entry name" value="CobU"/>
    <property type="match status" value="1"/>
</dbReference>
<evidence type="ECO:0000256" key="15">
    <source>
        <dbReference type="ARBA" id="ARBA00023134"/>
    </source>
</evidence>
<evidence type="ECO:0000256" key="12">
    <source>
        <dbReference type="ARBA" id="ARBA00022741"/>
    </source>
</evidence>
<evidence type="ECO:0000256" key="1">
    <source>
        <dbReference type="ARBA" id="ARBA00000312"/>
    </source>
</evidence>
<comment type="caution">
    <text evidence="20">The sequence shown here is derived from an EMBL/GenBank/DDBJ whole genome shotgun (WGS) entry which is preliminary data.</text>
</comment>
<dbReference type="EMBL" id="JBHSRD010000002">
    <property type="protein sequence ID" value="MFC6006425.1"/>
    <property type="molecule type" value="Genomic_DNA"/>
</dbReference>
<dbReference type="Gene3D" id="3.60.15.10">
    <property type="entry name" value="Ribonuclease Z/Hydroxyacylglutathione hydrolase-like"/>
    <property type="match status" value="1"/>
</dbReference>
<evidence type="ECO:0000256" key="17">
    <source>
        <dbReference type="ARBA" id="ARBA00030571"/>
    </source>
</evidence>
<evidence type="ECO:0000256" key="5">
    <source>
        <dbReference type="ARBA" id="ARBA00004692"/>
    </source>
</evidence>
<feature type="domain" description="Metallo-beta-lactamase" evidence="19">
    <location>
        <begin position="44"/>
        <end position="225"/>
    </location>
</feature>
<evidence type="ECO:0000256" key="9">
    <source>
        <dbReference type="ARBA" id="ARBA00012523"/>
    </source>
</evidence>
<comment type="pathway">
    <text evidence="5">Cofactor biosynthesis; adenosylcobalamin biosynthesis; adenosylcobalamin from cob(II)yrinate a,c-diamide: step 6/7.</text>
</comment>
<dbReference type="SUPFAM" id="SSF52540">
    <property type="entry name" value="P-loop containing nucleoside triphosphate hydrolases"/>
    <property type="match status" value="1"/>
</dbReference>
<evidence type="ECO:0000256" key="8">
    <source>
        <dbReference type="ARBA" id="ARBA00012016"/>
    </source>
</evidence>
<dbReference type="Pfam" id="PF12706">
    <property type="entry name" value="Lactamase_B_2"/>
    <property type="match status" value="1"/>
</dbReference>
<evidence type="ECO:0000256" key="16">
    <source>
        <dbReference type="ARBA" id="ARBA00029570"/>
    </source>
</evidence>
<evidence type="ECO:0000256" key="13">
    <source>
        <dbReference type="ARBA" id="ARBA00022777"/>
    </source>
</evidence>
<keyword evidence="15" id="KW-0342">GTP-binding</keyword>
<comment type="function">
    <text evidence="4">Catalyzes ATP-dependent phosphorylation of adenosylcobinamide and addition of GMP to adenosylcobinamide phosphate.</text>
</comment>
<gene>
    <name evidence="20" type="ORF">ACFQDO_04705</name>
</gene>
<dbReference type="InterPro" id="IPR003203">
    <property type="entry name" value="CobU/CobP"/>
</dbReference>
<sequence length="543" mass="57376">MRVRLLGTGSADGWPNAFCECASCLAAQHAQQWRGPTSALVDGRILLDCGPETPRAALRFEGGLQQVTHILVTHDHPDHSAPMALLSRAWAGRTEPLTVVGPAPVIASWCLWAAPDAPVRWQAVLPGDVLQADGYTVRVLAGAHGEEEAVVYDLTGPGGERMLYATDTGPLPEATITATTDAEFDLVLLEATFGDRRGPGAPSGTDHLDLSTFADQMVRLRGARALTRGSRIAAVHLSHHSPVDLRPRLGAWGVQVVDDGHAFQLDRAASRARARAAQPAEAMTGLVGGDDEPRRTLLLGGVRSGKSSVAEALFAADAPVTYVATGYVPDGDDHEWLERVAAHQLRRPAHWTTLETTDLGAALRGAQGPVIIDCLGMWMTSVLSRCGAWEQAPGWQHAVDQHVDALVEAWHAVRVPVVAVSNEVGSGVVPGSWSGRVFRDQLGRLNTRISAASERVLLVVAGRVLDLAALGSPAAATGSADETGQPAEVSRPHRALDVPAPSTDPADISSTPGRHAAVRTALHPVLDLTRHASTADSLEQDTA</sequence>
<evidence type="ECO:0000256" key="2">
    <source>
        <dbReference type="ARBA" id="ARBA00000711"/>
    </source>
</evidence>
<keyword evidence="20" id="KW-0548">Nucleotidyltransferase</keyword>
<dbReference type="Pfam" id="PF02283">
    <property type="entry name" value="CobU"/>
    <property type="match status" value="1"/>
</dbReference>
<proteinExistence type="inferred from homology"/>
<protein>
    <recommendedName>
        <fullName evidence="16">Adenosylcobinamide kinase</fullName>
        <ecNumber evidence="8">2.7.1.156</ecNumber>
        <ecNumber evidence="9">2.7.7.62</ecNumber>
    </recommendedName>
    <alternativeName>
        <fullName evidence="17">Adenosylcobinamide-phosphate guanylyltransferase</fullName>
    </alternativeName>
</protein>
<dbReference type="SUPFAM" id="SSF56281">
    <property type="entry name" value="Metallo-hydrolase/oxidoreductase"/>
    <property type="match status" value="1"/>
</dbReference>
<comment type="catalytic activity">
    <reaction evidence="2">
        <text>adenosylcob(III)inamide phosphate + GTP + H(+) = adenosylcob(III)inamide-GDP + diphosphate</text>
        <dbReference type="Rhea" id="RHEA:22712"/>
        <dbReference type="ChEBI" id="CHEBI:15378"/>
        <dbReference type="ChEBI" id="CHEBI:33019"/>
        <dbReference type="ChEBI" id="CHEBI:37565"/>
        <dbReference type="ChEBI" id="CHEBI:58502"/>
        <dbReference type="ChEBI" id="CHEBI:60487"/>
        <dbReference type="EC" id="2.7.7.62"/>
    </reaction>
</comment>
<dbReference type="InterPro" id="IPR036866">
    <property type="entry name" value="RibonucZ/Hydroxyglut_hydro"/>
</dbReference>
<dbReference type="Proteomes" id="UP001596189">
    <property type="component" value="Unassembled WGS sequence"/>
</dbReference>
<evidence type="ECO:0000256" key="7">
    <source>
        <dbReference type="ARBA" id="ARBA00007490"/>
    </source>
</evidence>
<dbReference type="InterPro" id="IPR027417">
    <property type="entry name" value="P-loop_NTPase"/>
</dbReference>
<comment type="pathway">
    <text evidence="6">Cofactor biosynthesis; adenosylcobalamin biosynthesis; adenosylcobalamin from cob(II)yrinate a,c-diamide: step 5/7.</text>
</comment>
<comment type="catalytic activity">
    <reaction evidence="3">
        <text>adenosylcob(III)inamide + GTP = adenosylcob(III)inamide phosphate + GDP + H(+)</text>
        <dbReference type="Rhea" id="RHEA:15765"/>
        <dbReference type="ChEBI" id="CHEBI:2480"/>
        <dbReference type="ChEBI" id="CHEBI:15378"/>
        <dbReference type="ChEBI" id="CHEBI:37565"/>
        <dbReference type="ChEBI" id="CHEBI:58189"/>
        <dbReference type="ChEBI" id="CHEBI:58502"/>
        <dbReference type="EC" id="2.7.1.156"/>
    </reaction>
</comment>
<dbReference type="EC" id="2.7.1.156" evidence="8"/>
<dbReference type="InterPro" id="IPR001279">
    <property type="entry name" value="Metallo-B-lactamas"/>
</dbReference>
<evidence type="ECO:0000256" key="6">
    <source>
        <dbReference type="ARBA" id="ARBA00005159"/>
    </source>
</evidence>
<dbReference type="RefSeq" id="WP_345717260.1">
    <property type="nucleotide sequence ID" value="NZ_BAABFP010000005.1"/>
</dbReference>
<name>A0ABW1JBH1_9ACTN</name>
<keyword evidence="12" id="KW-0547">Nucleotide-binding</keyword>
<evidence type="ECO:0000256" key="10">
    <source>
        <dbReference type="ARBA" id="ARBA00022573"/>
    </source>
</evidence>
<organism evidence="20 21">
    <name type="scientific">Angustibacter luteus</name>
    <dbReference type="NCBI Taxonomy" id="658456"/>
    <lineage>
        <taxon>Bacteria</taxon>
        <taxon>Bacillati</taxon>
        <taxon>Actinomycetota</taxon>
        <taxon>Actinomycetes</taxon>
        <taxon>Kineosporiales</taxon>
        <taxon>Kineosporiaceae</taxon>
    </lineage>
</organism>
<feature type="region of interest" description="Disordered" evidence="18">
    <location>
        <begin position="475"/>
        <end position="517"/>
    </location>
</feature>
<evidence type="ECO:0000313" key="21">
    <source>
        <dbReference type="Proteomes" id="UP001596189"/>
    </source>
</evidence>
<evidence type="ECO:0000313" key="20">
    <source>
        <dbReference type="EMBL" id="MFC6006425.1"/>
    </source>
</evidence>
<dbReference type="GO" id="GO:0016301">
    <property type="term" value="F:kinase activity"/>
    <property type="evidence" value="ECO:0007669"/>
    <property type="project" value="UniProtKB-KW"/>
</dbReference>
<dbReference type="EC" id="2.7.7.62" evidence="9"/>
<evidence type="ECO:0000256" key="14">
    <source>
        <dbReference type="ARBA" id="ARBA00022840"/>
    </source>
</evidence>
<keyword evidence="13 20" id="KW-0418">Kinase</keyword>
<comment type="catalytic activity">
    <reaction evidence="1">
        <text>adenosylcob(III)inamide + ATP = adenosylcob(III)inamide phosphate + ADP + H(+)</text>
        <dbReference type="Rhea" id="RHEA:15769"/>
        <dbReference type="ChEBI" id="CHEBI:2480"/>
        <dbReference type="ChEBI" id="CHEBI:15378"/>
        <dbReference type="ChEBI" id="CHEBI:30616"/>
        <dbReference type="ChEBI" id="CHEBI:58502"/>
        <dbReference type="ChEBI" id="CHEBI:456216"/>
        <dbReference type="EC" id="2.7.1.156"/>
    </reaction>
</comment>
<evidence type="ECO:0000259" key="19">
    <source>
        <dbReference type="Pfam" id="PF12706"/>
    </source>
</evidence>
<keyword evidence="14" id="KW-0067">ATP-binding</keyword>
<accession>A0ABW1JBH1</accession>
<keyword evidence="10" id="KW-0169">Cobalamin biosynthesis</keyword>